<dbReference type="RefSeq" id="WP_090795539.1">
    <property type="nucleotide sequence ID" value="NZ_BOND01000020.1"/>
</dbReference>
<protein>
    <recommendedName>
        <fullName evidence="3">Polyketide cyclase / dehydrase and lipid transport</fullName>
    </recommendedName>
</protein>
<dbReference type="EMBL" id="FNQB01000002">
    <property type="protein sequence ID" value="SDZ30616.1"/>
    <property type="molecule type" value="Genomic_DNA"/>
</dbReference>
<name>A0A1H3RY05_9ACTN</name>
<organism evidence="1 2">
    <name type="scientific">Asanoa ishikariensis</name>
    <dbReference type="NCBI Taxonomy" id="137265"/>
    <lineage>
        <taxon>Bacteria</taxon>
        <taxon>Bacillati</taxon>
        <taxon>Actinomycetota</taxon>
        <taxon>Actinomycetes</taxon>
        <taxon>Micromonosporales</taxon>
        <taxon>Micromonosporaceae</taxon>
        <taxon>Asanoa</taxon>
    </lineage>
</organism>
<keyword evidence="2" id="KW-1185">Reference proteome</keyword>
<evidence type="ECO:0000313" key="1">
    <source>
        <dbReference type="EMBL" id="SDZ30616.1"/>
    </source>
</evidence>
<evidence type="ECO:0008006" key="3">
    <source>
        <dbReference type="Google" id="ProtNLM"/>
    </source>
</evidence>
<reference evidence="2" key="1">
    <citation type="submission" date="2016-10" db="EMBL/GenBank/DDBJ databases">
        <authorList>
            <person name="Varghese N."/>
            <person name="Submissions S."/>
        </authorList>
    </citation>
    <scope>NUCLEOTIDE SEQUENCE [LARGE SCALE GENOMIC DNA]</scope>
    <source>
        <strain evidence="2">DSM 44718</strain>
    </source>
</reference>
<accession>A0A1H3RY05</accession>
<sequence>MADSKVLSDRLLSRSVVTATIDAPIEQVDIADWLLHLPDAEYQRCAPPDHKAAGYTTTDDGRPMSINVEMIGDGLVVQHYVVEIAEPAHCHLVSLSDVLTPQGWTTTQVIWDLRAEPVDDDTCTYTNTVTSHPTSEFMTFLDKLGVPFDTAAAARQDASAAHNRLETPHYAASIGRRARGAPNT</sequence>
<gene>
    <name evidence="1" type="ORF">SAMN05421684_4351</name>
</gene>
<dbReference type="Proteomes" id="UP000199632">
    <property type="component" value="Unassembled WGS sequence"/>
</dbReference>
<dbReference type="STRING" id="137265.SAMN05421684_4351"/>
<dbReference type="AlphaFoldDB" id="A0A1H3RY05"/>
<dbReference type="OrthoDB" id="7554712at2"/>
<evidence type="ECO:0000313" key="2">
    <source>
        <dbReference type="Proteomes" id="UP000199632"/>
    </source>
</evidence>
<proteinExistence type="predicted"/>